<protein>
    <submittedName>
        <fullName evidence="1">Uncharacterized protein</fullName>
    </submittedName>
</protein>
<dbReference type="AlphaFoldDB" id="A0A0A9GCN2"/>
<dbReference type="PANTHER" id="PTHR36325">
    <property type="entry name" value="MYOSIN-2 HEAVY CHAIN-LIKE PROTEIN"/>
    <property type="match status" value="1"/>
</dbReference>
<reference evidence="1" key="2">
    <citation type="journal article" date="2015" name="Data Brief">
        <title>Shoot transcriptome of the giant reed, Arundo donax.</title>
        <authorList>
            <person name="Barrero R.A."/>
            <person name="Guerrero F.D."/>
            <person name="Moolhuijzen P."/>
            <person name="Goolsby J.A."/>
            <person name="Tidwell J."/>
            <person name="Bellgard S.E."/>
            <person name="Bellgard M.I."/>
        </authorList>
    </citation>
    <scope>NUCLEOTIDE SEQUENCE</scope>
    <source>
        <tissue evidence="1">Shoot tissue taken approximately 20 cm above the soil surface</tissue>
    </source>
</reference>
<name>A0A0A9GCN2_ARUDO</name>
<proteinExistence type="predicted"/>
<dbReference type="PANTHER" id="PTHR36325:SF1">
    <property type="entry name" value="MYOSIN-2 HEAVY CHAIN-LIKE PROTEIN"/>
    <property type="match status" value="1"/>
</dbReference>
<dbReference type="EMBL" id="GBRH01176717">
    <property type="protein sequence ID" value="JAE21179.1"/>
    <property type="molecule type" value="Transcribed_RNA"/>
</dbReference>
<reference evidence="1" key="1">
    <citation type="submission" date="2014-09" db="EMBL/GenBank/DDBJ databases">
        <authorList>
            <person name="Magalhaes I.L.F."/>
            <person name="Oliveira U."/>
            <person name="Santos F.R."/>
            <person name="Vidigal T.H.D.A."/>
            <person name="Brescovit A.D."/>
            <person name="Santos A.J."/>
        </authorList>
    </citation>
    <scope>NUCLEOTIDE SEQUENCE</scope>
    <source>
        <tissue evidence="1">Shoot tissue taken approximately 20 cm above the soil surface</tissue>
    </source>
</reference>
<evidence type="ECO:0000313" key="1">
    <source>
        <dbReference type="EMBL" id="JAE21179.1"/>
    </source>
</evidence>
<organism evidence="1">
    <name type="scientific">Arundo donax</name>
    <name type="common">Giant reed</name>
    <name type="synonym">Donax arundinaceus</name>
    <dbReference type="NCBI Taxonomy" id="35708"/>
    <lineage>
        <taxon>Eukaryota</taxon>
        <taxon>Viridiplantae</taxon>
        <taxon>Streptophyta</taxon>
        <taxon>Embryophyta</taxon>
        <taxon>Tracheophyta</taxon>
        <taxon>Spermatophyta</taxon>
        <taxon>Magnoliopsida</taxon>
        <taxon>Liliopsida</taxon>
        <taxon>Poales</taxon>
        <taxon>Poaceae</taxon>
        <taxon>PACMAD clade</taxon>
        <taxon>Arundinoideae</taxon>
        <taxon>Arundineae</taxon>
        <taxon>Arundo</taxon>
    </lineage>
</organism>
<sequence>MEYGKRNALRGGTDVQNNKQRQCNNTLVSDSLDYILVKHVSRQEKEKIEHEKKGDMVLLKKSHTKCTDEAAGSLSDIFVKRPTKLEQAKLASAAEEKSVSGLNPIEERRRAREKELLDAWGGMGLGNSMKPHVSKIEKDKAAWRKAEGEQKQMCATSEL</sequence>
<accession>A0A0A9GCN2</accession>